<name>A0ACB9M1R4_BAUVA</name>
<comment type="caution">
    <text evidence="1">The sequence shown here is derived from an EMBL/GenBank/DDBJ whole genome shotgun (WGS) entry which is preliminary data.</text>
</comment>
<dbReference type="Proteomes" id="UP000828941">
    <property type="component" value="Chromosome 10"/>
</dbReference>
<proteinExistence type="predicted"/>
<keyword evidence="2" id="KW-1185">Reference proteome</keyword>
<protein>
    <submittedName>
        <fullName evidence="1">Uncharacterized protein</fullName>
    </submittedName>
</protein>
<evidence type="ECO:0000313" key="1">
    <source>
        <dbReference type="EMBL" id="KAI4317965.1"/>
    </source>
</evidence>
<evidence type="ECO:0000313" key="2">
    <source>
        <dbReference type="Proteomes" id="UP000828941"/>
    </source>
</evidence>
<gene>
    <name evidence="1" type="ORF">L6164_025785</name>
</gene>
<reference evidence="1 2" key="1">
    <citation type="journal article" date="2022" name="DNA Res.">
        <title>Chromosomal-level genome assembly of the orchid tree Bauhinia variegata (Leguminosae; Cercidoideae) supports the allotetraploid origin hypothesis of Bauhinia.</title>
        <authorList>
            <person name="Zhong Y."/>
            <person name="Chen Y."/>
            <person name="Zheng D."/>
            <person name="Pang J."/>
            <person name="Liu Y."/>
            <person name="Luo S."/>
            <person name="Meng S."/>
            <person name="Qian L."/>
            <person name="Wei D."/>
            <person name="Dai S."/>
            <person name="Zhou R."/>
        </authorList>
    </citation>
    <scope>NUCLEOTIDE SEQUENCE [LARGE SCALE GENOMIC DNA]</scope>
    <source>
        <strain evidence="1">BV-YZ2020</strain>
    </source>
</reference>
<accession>A0ACB9M1R4</accession>
<sequence length="151" mass="16367">MESIVVADENTKNTEEAKNSEPSVNGGAAAETAITDTAESSSKRKNQIKVSKTKKPLIFYLNLAKKLIKQYNDVELCALGMAIPTVVIISEYLKRKGLAIEKSIMTSTVKTEEGKKGWQSPKPKIEILLGSAGKEDLVAVVETSKVVDSKI</sequence>
<dbReference type="EMBL" id="CM039435">
    <property type="protein sequence ID" value="KAI4317965.1"/>
    <property type="molecule type" value="Genomic_DNA"/>
</dbReference>
<organism evidence="1 2">
    <name type="scientific">Bauhinia variegata</name>
    <name type="common">Purple orchid tree</name>
    <name type="synonym">Phanera variegata</name>
    <dbReference type="NCBI Taxonomy" id="167791"/>
    <lineage>
        <taxon>Eukaryota</taxon>
        <taxon>Viridiplantae</taxon>
        <taxon>Streptophyta</taxon>
        <taxon>Embryophyta</taxon>
        <taxon>Tracheophyta</taxon>
        <taxon>Spermatophyta</taxon>
        <taxon>Magnoliopsida</taxon>
        <taxon>eudicotyledons</taxon>
        <taxon>Gunneridae</taxon>
        <taxon>Pentapetalae</taxon>
        <taxon>rosids</taxon>
        <taxon>fabids</taxon>
        <taxon>Fabales</taxon>
        <taxon>Fabaceae</taxon>
        <taxon>Cercidoideae</taxon>
        <taxon>Cercideae</taxon>
        <taxon>Bauhiniinae</taxon>
        <taxon>Bauhinia</taxon>
    </lineage>
</organism>